<protein>
    <submittedName>
        <fullName evidence="1">Uncharacterized protein</fullName>
    </submittedName>
</protein>
<reference evidence="1" key="1">
    <citation type="submission" date="2020-05" db="EMBL/GenBank/DDBJ databases">
        <authorList>
            <person name="Zhu T."/>
            <person name="Keshari N."/>
            <person name="Lu X."/>
        </authorList>
    </citation>
    <scope>NUCLEOTIDE SEQUENCE</scope>
    <source>
        <strain evidence="1">NK1-12</strain>
    </source>
</reference>
<name>A0AA97AKF2_9CYAN</name>
<organism evidence="1">
    <name type="scientific">Leptolyngbya sp. NK1-12</name>
    <dbReference type="NCBI Taxonomy" id="2547451"/>
    <lineage>
        <taxon>Bacteria</taxon>
        <taxon>Bacillati</taxon>
        <taxon>Cyanobacteriota</taxon>
        <taxon>Cyanophyceae</taxon>
        <taxon>Leptolyngbyales</taxon>
        <taxon>Leptolyngbyaceae</taxon>
        <taxon>Leptolyngbya group</taxon>
        <taxon>Leptolyngbya</taxon>
    </lineage>
</organism>
<evidence type="ECO:0000313" key="1">
    <source>
        <dbReference type="EMBL" id="WNZ26041.1"/>
    </source>
</evidence>
<accession>A0AA97AKF2</accession>
<gene>
    <name evidence="1" type="ORF">HJG54_26590</name>
</gene>
<dbReference type="RefSeq" id="WP_316432234.1">
    <property type="nucleotide sequence ID" value="NZ_CP053586.1"/>
</dbReference>
<proteinExistence type="predicted"/>
<dbReference type="AlphaFoldDB" id="A0AA97AKF2"/>
<sequence length="119" mass="13038">MKWKIRSGNASSMKPVNDRISACRHCRSYRAEGRRGGYCQQLGVPVQGSWKTCSLAMAPFTANWQQLAGIGSWLSPSSDPETQITSELALPTLTLPETEAIPVVPVTPIMTEEMLMGLE</sequence>
<dbReference type="EMBL" id="CP053586">
    <property type="protein sequence ID" value="WNZ26041.1"/>
    <property type="molecule type" value="Genomic_DNA"/>
</dbReference>